<accession>A0A7R8X4A2</accession>
<proteinExistence type="predicted"/>
<dbReference type="GO" id="GO:0045893">
    <property type="term" value="P:positive regulation of DNA-templated transcription"/>
    <property type="evidence" value="ECO:0007669"/>
    <property type="project" value="TreeGrafter"/>
</dbReference>
<dbReference type="Pfam" id="PF15249">
    <property type="entry name" value="GLTSCR1"/>
    <property type="match status" value="1"/>
</dbReference>
<feature type="compositionally biased region" description="Basic residues" evidence="1">
    <location>
        <begin position="378"/>
        <end position="388"/>
    </location>
</feature>
<feature type="region of interest" description="Disordered" evidence="1">
    <location>
        <begin position="142"/>
        <end position="163"/>
    </location>
</feature>
<dbReference type="InterPro" id="IPR052438">
    <property type="entry name" value="Chromatin_remod/trans_coact"/>
</dbReference>
<dbReference type="EMBL" id="LR900006">
    <property type="protein sequence ID" value="CAD7243747.1"/>
    <property type="molecule type" value="Genomic_DNA"/>
</dbReference>
<dbReference type="GO" id="GO:0016514">
    <property type="term" value="C:SWI/SNF complex"/>
    <property type="evidence" value="ECO:0007669"/>
    <property type="project" value="TreeGrafter"/>
</dbReference>
<name>A0A7R8X4A2_9CRUS</name>
<protein>
    <recommendedName>
        <fullName evidence="2">GLTSCR protein conserved domain-containing protein</fullName>
    </recommendedName>
</protein>
<sequence>MDDGGGRVLLDVLNDPHALETFLGLSDSKCSSPQSSDVTSSVDATRLLGDADFSSSLDGVNAVSSTTPEDALEELLRGASSDHVDLGPHSHPFQISPTTPASTPPPILATAGQPAIFGSTLRAQLMTVPRMIQPKQPQILPKIQGSSKAARTSSPGPSAAKVTSAPTPIIVNQQMVLSQPVLIQTPTGGMQFVLRPAAPQVSQAGQLLTLPLQGQPAASLQLGAPKTTDQPQMMLPGTTTALAASSQGQALIIPQLMNQPVRSSLPLIQIGGTTMQLQQIQTPNGIMTVAIPAPSQTLNLQSAAAVRPAVTRTSASVATSSVNHHVQNSISISLPVFHNNSGSVDAAAMGSQSKHRPPVINAMLANGEALGDLDKPPPKKKAKKKKKKVEGPKPSSLLNPDELLMQAVREAGIGDDDFLEDLMPPASGPEVFRSDSLIPGSLDPSQHASLAKPPGPHSHVNAEMVGTNHLPSLTSTPILNQNSGASVSLSSAGKVIFSTPFPSQQCLVPFTCSDSVVQSQNPGIQAASIQASSRPGVSVQNMPSLAAQTPGNAVLLSQNPGKGNCPTYIAISTTSNAGSSRAVISNSTVIASSSSRTEPTMNHIFQKKNNTTYPSAKKKRPICPASSGETQAPEPAVTLMAAQPQVSQTLHIQPFLANTLTSPVTNPVTLKQHASPNVVVQPDGALLPCSRKFTASSSFPAHTLKLSPSIALPRNPHFTEASPNPYQQPVLIQTTSPSSSVSVSNGQPASGVVVHSGGQLVLQPGQRVQAIQLSEEHQQASLLFCTKLLAFNLRAVQSQILKLQQEKSLSPMQKQLLEKLIAAQNRILAQGRPVDPRDSKVSWAIPTIPRPQAQGVALVSVSTNSAPVRYLHQVGPQIIALTPQQKQSTGKVGQSIGSGPASVMGETAKVTLLQKIAPAPSPATSPPATSASTAAPGATIYNLAQSSGTTTLTTQVQVQVQVTGNGSKDQSGMLLSPHLQSQCQAQVQPQAQTPCQGTRSISTSTPAHAQAQQMIISGVARQIPAILLSPVVATSSPVVTTQTESVSSPAVSMALKERQLLFESQLKTDEVAAHNPDCKTPWRSKEDMVKRLMPYHVFYEPLPSSEMLQLEKDGFEDRCQYLMNKMRYMLNKYQYLLLKDSMREVPSAEQVMLERTFYSEEKTRLLQDRELVKRGESLSLPLPPDHWDLDLPHLRTSLESEANLATSPQPVIKPCSVVMSDVLKSDLPLVNPKVSRSNKGGVDHYESLPILNGLARNHKVEAAPTPTCNGEPDPALDAAVRSILL</sequence>
<dbReference type="PANTHER" id="PTHR15572">
    <property type="entry name" value="GLIOMA TUMOR SUPPRESSOR CANDIDATE REGION GENE 1"/>
    <property type="match status" value="1"/>
</dbReference>
<dbReference type="Proteomes" id="UP000677054">
    <property type="component" value="Unassembled WGS sequence"/>
</dbReference>
<evidence type="ECO:0000313" key="4">
    <source>
        <dbReference type="Proteomes" id="UP000677054"/>
    </source>
</evidence>
<organism evidence="3">
    <name type="scientific">Darwinula stevensoni</name>
    <dbReference type="NCBI Taxonomy" id="69355"/>
    <lineage>
        <taxon>Eukaryota</taxon>
        <taxon>Metazoa</taxon>
        <taxon>Ecdysozoa</taxon>
        <taxon>Arthropoda</taxon>
        <taxon>Crustacea</taxon>
        <taxon>Oligostraca</taxon>
        <taxon>Ostracoda</taxon>
        <taxon>Podocopa</taxon>
        <taxon>Podocopida</taxon>
        <taxon>Darwinulocopina</taxon>
        <taxon>Darwinuloidea</taxon>
        <taxon>Darwinulidae</taxon>
        <taxon>Darwinula</taxon>
    </lineage>
</organism>
<keyword evidence="4" id="KW-1185">Reference proteome</keyword>
<feature type="region of interest" description="Disordered" evidence="1">
    <location>
        <begin position="366"/>
        <end position="398"/>
    </location>
</feature>
<evidence type="ECO:0000313" key="3">
    <source>
        <dbReference type="EMBL" id="CAD7243747.1"/>
    </source>
</evidence>
<evidence type="ECO:0000256" key="1">
    <source>
        <dbReference type="SAM" id="MobiDB-lite"/>
    </source>
</evidence>
<dbReference type="OrthoDB" id="2556847at2759"/>
<reference evidence="3" key="1">
    <citation type="submission" date="2020-11" db="EMBL/GenBank/DDBJ databases">
        <authorList>
            <person name="Tran Van P."/>
        </authorList>
    </citation>
    <scope>NUCLEOTIDE SEQUENCE</scope>
</reference>
<dbReference type="PANTHER" id="PTHR15572:SF0">
    <property type="entry name" value="GLUTAMINE-RICH PROTEIN-RELATED"/>
    <property type="match status" value="1"/>
</dbReference>
<feature type="domain" description="GLTSCR protein conserved" evidence="2">
    <location>
        <begin position="1069"/>
        <end position="1170"/>
    </location>
</feature>
<evidence type="ECO:0000259" key="2">
    <source>
        <dbReference type="Pfam" id="PF15249"/>
    </source>
</evidence>
<feature type="compositionally biased region" description="Polar residues" evidence="1">
    <location>
        <begin position="145"/>
        <end position="156"/>
    </location>
</feature>
<dbReference type="EMBL" id="CAJPEV010000489">
    <property type="protein sequence ID" value="CAG0885798.1"/>
    <property type="molecule type" value="Genomic_DNA"/>
</dbReference>
<dbReference type="InterPro" id="IPR015671">
    <property type="entry name" value="GSCR1_dom"/>
</dbReference>
<gene>
    <name evidence="3" type="ORF">DSTB1V02_LOCUS3660</name>
</gene>